<dbReference type="GO" id="GO:0044877">
    <property type="term" value="F:protein-containing complex binding"/>
    <property type="evidence" value="ECO:0007669"/>
    <property type="project" value="InterPro"/>
</dbReference>
<evidence type="ECO:0000313" key="2">
    <source>
        <dbReference type="Proteomes" id="UP000515152"/>
    </source>
</evidence>
<name>A0A6P3VSA9_CLUHA</name>
<organism evidence="2 3">
    <name type="scientific">Clupea harengus</name>
    <name type="common">Atlantic herring</name>
    <dbReference type="NCBI Taxonomy" id="7950"/>
    <lineage>
        <taxon>Eukaryota</taxon>
        <taxon>Metazoa</taxon>
        <taxon>Chordata</taxon>
        <taxon>Craniata</taxon>
        <taxon>Vertebrata</taxon>
        <taxon>Euteleostomi</taxon>
        <taxon>Actinopterygii</taxon>
        <taxon>Neopterygii</taxon>
        <taxon>Teleostei</taxon>
        <taxon>Clupei</taxon>
        <taxon>Clupeiformes</taxon>
        <taxon>Clupeoidei</taxon>
        <taxon>Clupeidae</taxon>
        <taxon>Clupea</taxon>
    </lineage>
</organism>
<dbReference type="GO" id="GO:0045046">
    <property type="term" value="P:protein import into peroxisome membrane"/>
    <property type="evidence" value="ECO:0007669"/>
    <property type="project" value="InterPro"/>
</dbReference>
<dbReference type="GO" id="GO:0051117">
    <property type="term" value="F:ATPase binding"/>
    <property type="evidence" value="ECO:0007669"/>
    <property type="project" value="TreeGrafter"/>
</dbReference>
<dbReference type="GO" id="GO:0016558">
    <property type="term" value="P:protein import into peroxisome matrix"/>
    <property type="evidence" value="ECO:0007669"/>
    <property type="project" value="TreeGrafter"/>
</dbReference>
<dbReference type="InterPro" id="IPR010797">
    <property type="entry name" value="Pex26"/>
</dbReference>
<proteinExistence type="predicted"/>
<dbReference type="Pfam" id="PF07163">
    <property type="entry name" value="Pex26"/>
    <property type="match status" value="1"/>
</dbReference>
<dbReference type="PANTHER" id="PTHR16262:SF2">
    <property type="entry name" value="PEROXISOME ASSEMBLY PROTEIN 26"/>
    <property type="match status" value="1"/>
</dbReference>
<sequence length="320" mass="35663">MRRGFVYAMNSSMTSIGPCHSMSSFQISSTPISSGLLNIFGQLDLAVEYLMVHKDFQSAFDTCQRGFENLDNVAEEEDSRYGELKASLCTVGIQALAEHNQWRGVLGWVLQHFGSADKMPPKIMQMCILLYSKVGEHATMQEEGHMWLHCPDNTNLSGYGTVAELYLLHVLIPLGLTTEAQQLVAGEVGSAAFTADQRQVALDLIDSQKSPQERQTPSPGPGATPQMTTNLITSQVSGSVVQRLHGMLRLLQRGISVVRSSWKFVPLRRFLLTAFLLYLLLVRMDPALPSSFPWVLKLLRLLKQMWYAMFGPYYRASAAV</sequence>
<reference evidence="3" key="1">
    <citation type="submission" date="2025-08" db="UniProtKB">
        <authorList>
            <consortium name="RefSeq"/>
        </authorList>
    </citation>
    <scope>IDENTIFICATION</scope>
</reference>
<dbReference type="PANTHER" id="PTHR16262">
    <property type="entry name" value="PEROXISOME ASSEMBLY PROTEIN 26"/>
    <property type="match status" value="1"/>
</dbReference>
<gene>
    <name evidence="3" type="primary">pex26</name>
</gene>
<dbReference type="GO" id="GO:0005778">
    <property type="term" value="C:peroxisomal membrane"/>
    <property type="evidence" value="ECO:0007669"/>
    <property type="project" value="InterPro"/>
</dbReference>
<feature type="compositionally biased region" description="Polar residues" evidence="1">
    <location>
        <begin position="207"/>
        <end position="217"/>
    </location>
</feature>
<evidence type="ECO:0000256" key="1">
    <source>
        <dbReference type="SAM" id="MobiDB-lite"/>
    </source>
</evidence>
<feature type="region of interest" description="Disordered" evidence="1">
    <location>
        <begin position="206"/>
        <end position="228"/>
    </location>
</feature>
<dbReference type="OrthoDB" id="5954192at2759"/>
<dbReference type="RefSeq" id="XP_012678966.2">
    <property type="nucleotide sequence ID" value="XM_012823512.3"/>
</dbReference>
<protein>
    <submittedName>
        <fullName evidence="3">Peroxisome assembly protein 26 isoform X1</fullName>
    </submittedName>
</protein>
<dbReference type="AlphaFoldDB" id="A0A6P3VSA9"/>
<dbReference type="CTD" id="55670"/>
<keyword evidence="2" id="KW-1185">Reference proteome</keyword>
<dbReference type="Proteomes" id="UP000515152">
    <property type="component" value="Chromosome 16"/>
</dbReference>
<accession>A0A6P3VSA9</accession>
<dbReference type="KEGG" id="char:105896715"/>
<dbReference type="GeneID" id="105896715"/>
<evidence type="ECO:0000313" key="3">
    <source>
        <dbReference type="RefSeq" id="XP_012678966.2"/>
    </source>
</evidence>